<dbReference type="GO" id="GO:2000344">
    <property type="term" value="P:positive regulation of acrosome reaction"/>
    <property type="evidence" value="ECO:0007669"/>
    <property type="project" value="UniProtKB-UniRule"/>
</dbReference>
<keyword evidence="9 14" id="KW-0732">Signal</keyword>
<evidence type="ECO:0000256" key="14">
    <source>
        <dbReference type="RuleBase" id="RU367066"/>
    </source>
</evidence>
<keyword evidence="5 14" id="KW-0964">Secreted</keyword>
<keyword evidence="18" id="KW-1185">Reference proteome</keyword>
<comment type="similarity">
    <text evidence="2 14">Belongs to the ZP domain family. ZPC subfamily.</text>
</comment>
<keyword evidence="7 14" id="KW-0165">Cleavage on pair of basic residues</keyword>
<dbReference type="Pfam" id="PF23344">
    <property type="entry name" value="ZP-N"/>
    <property type="match status" value="1"/>
</dbReference>
<evidence type="ECO:0000256" key="10">
    <source>
        <dbReference type="ARBA" id="ARBA00022989"/>
    </source>
</evidence>
<comment type="PTM">
    <text evidence="14">Proteolytically cleaved before the transmembrane segment to yield the secreted ectodomain incorporated in the zona pellucida.</text>
</comment>
<keyword evidence="12 14" id="KW-1015">Disulfide bond</keyword>
<evidence type="ECO:0000256" key="2">
    <source>
        <dbReference type="ARBA" id="ARBA00006735"/>
    </source>
</evidence>
<feature type="compositionally biased region" description="Gly residues" evidence="15">
    <location>
        <begin position="48"/>
        <end position="59"/>
    </location>
</feature>
<evidence type="ECO:0000256" key="3">
    <source>
        <dbReference type="ARBA" id="ARBA00017980"/>
    </source>
</evidence>
<evidence type="ECO:0000256" key="5">
    <source>
        <dbReference type="ARBA" id="ARBA00022525"/>
    </source>
</evidence>
<keyword evidence="4 14" id="KW-1003">Cell membrane</keyword>
<evidence type="ECO:0000256" key="7">
    <source>
        <dbReference type="ARBA" id="ARBA00022685"/>
    </source>
</evidence>
<dbReference type="InterPro" id="IPR055356">
    <property type="entry name" value="ZP-N"/>
</dbReference>
<keyword evidence="10" id="KW-1133">Transmembrane helix</keyword>
<name>A0A667ZCC7_9TELE</name>
<dbReference type="Gene3D" id="2.60.40.4100">
    <property type="entry name" value="Zona pellucida, ZP-C domain"/>
    <property type="match status" value="1"/>
</dbReference>
<dbReference type="PANTHER" id="PTHR11576:SF2">
    <property type="entry name" value="ZONA PELLUCIDA SPERM-BINDING PROTEIN 3"/>
    <property type="match status" value="1"/>
</dbReference>
<comment type="function">
    <text evidence="14">Component of the zona pellucida, an extracellular matrix surrounding oocytes which mediates sperm binding, induction of the acrosome reaction and prevents post-fertilization polyspermy. The zona pellucida is composed of 3 to 4 glycoproteins, ZP1, ZP2, ZP3, and ZP4. ZP3 is essential for sperm binding and zona matrix formation.</text>
</comment>
<dbReference type="GO" id="GO:0035803">
    <property type="term" value="P:egg coat formation"/>
    <property type="evidence" value="ECO:0007669"/>
    <property type="project" value="UniProtKB-UniRule"/>
</dbReference>
<keyword evidence="6 14" id="KW-0272">Extracellular matrix</keyword>
<feature type="domain" description="ZP" evidence="16">
    <location>
        <begin position="121"/>
        <end position="371"/>
    </location>
</feature>
<reference evidence="17" key="2">
    <citation type="submission" date="2025-08" db="UniProtKB">
        <authorList>
            <consortium name="Ensembl"/>
        </authorList>
    </citation>
    <scope>IDENTIFICATION</scope>
</reference>
<evidence type="ECO:0000256" key="11">
    <source>
        <dbReference type="ARBA" id="ARBA00023136"/>
    </source>
</evidence>
<feature type="compositionally biased region" description="Polar residues" evidence="15">
    <location>
        <begin position="11"/>
        <end position="46"/>
    </location>
</feature>
<sequence>NQPIRAGRSQAGRQSANQSRAESGCRQSANQSRAESGWQAISQSEQGAGSGCSLGGVGPGPRLAPGRARQGAAPAGPAQEKQALLQPLAWRFPEPPAEEEPRLPPQFELRRPVPADSVSVHCGETSVRVEARRDLLGIGQPVSPEDVTLGGCPATGEDTEAQTLVFESELHGCGSRLTMSADWFSYEFSLLYTPRPLGNSPIVRTREAAVGVECRYQRRHSVSSEGLRPSWVPLVASEASEGKLLFSLRLMTDDWRSARPSSLFLLGELMRLEAAVQQRHHAALSLFVDACVATQTPNANTVPRYAFLGNHGSAWVCLLDGKLTGSSSHFLPRGPRLRFQVEAFRFQQDDRGQVTHLQDIFCQFVFSLLTG</sequence>
<proteinExistence type="inferred from homology"/>
<dbReference type="Ensembl" id="ENSMMDT00005038843.1">
    <property type="protein sequence ID" value="ENSMMDP00005038042.1"/>
    <property type="gene ID" value="ENSMMDG00005017635.1"/>
</dbReference>
<dbReference type="Proteomes" id="UP000472263">
    <property type="component" value="Chromosome 6"/>
</dbReference>
<evidence type="ECO:0000256" key="8">
    <source>
        <dbReference type="ARBA" id="ARBA00022692"/>
    </source>
</evidence>
<accession>A0A667ZCC7</accession>
<evidence type="ECO:0000313" key="18">
    <source>
        <dbReference type="Proteomes" id="UP000472263"/>
    </source>
</evidence>
<evidence type="ECO:0000259" key="16">
    <source>
        <dbReference type="PROSITE" id="PS51034"/>
    </source>
</evidence>
<dbReference type="GO" id="GO:0032190">
    <property type="term" value="F:acrosin binding"/>
    <property type="evidence" value="ECO:0007669"/>
    <property type="project" value="TreeGrafter"/>
</dbReference>
<protein>
    <recommendedName>
        <fullName evidence="3 14">Zona pellucida sperm-binding protein 3</fullName>
    </recommendedName>
</protein>
<comment type="subcellular location">
    <subcellularLocation>
        <location evidence="1">Secreted</location>
        <location evidence="1">Extracellular space</location>
        <location evidence="1">Extracellular matrix</location>
    </subcellularLocation>
    <subcellularLocation>
        <location evidence="14">Zona pellucida</location>
    </subcellularLocation>
    <subcellularLocation>
        <location evidence="14">Cell membrane</location>
        <topology evidence="14">Single-pass type I membrane protein</topology>
    </subcellularLocation>
</comment>
<feature type="region of interest" description="Disordered" evidence="15">
    <location>
        <begin position="1"/>
        <end position="81"/>
    </location>
</feature>
<dbReference type="Gene3D" id="2.60.40.3210">
    <property type="entry name" value="Zona pellucida, ZP-N domain"/>
    <property type="match status" value="1"/>
</dbReference>
<comment type="domain">
    <text evidence="14">The ZP domain is involved in the polymerization of the ZP proteins to form the zona pellucida.</text>
</comment>
<keyword evidence="8" id="KW-0812">Transmembrane</keyword>
<keyword evidence="13" id="KW-0325">Glycoprotein</keyword>
<evidence type="ECO:0000313" key="17">
    <source>
        <dbReference type="Ensembl" id="ENSMMDP00005038042.1"/>
    </source>
</evidence>
<evidence type="ECO:0000256" key="6">
    <source>
        <dbReference type="ARBA" id="ARBA00022530"/>
    </source>
</evidence>
<dbReference type="PROSITE" id="PS51034">
    <property type="entry name" value="ZP_2"/>
    <property type="match status" value="1"/>
</dbReference>
<evidence type="ECO:0000256" key="15">
    <source>
        <dbReference type="SAM" id="MobiDB-lite"/>
    </source>
</evidence>
<keyword evidence="11" id="KW-0472">Membrane</keyword>
<dbReference type="FunFam" id="2.60.40.4100:FF:000002">
    <property type="entry name" value="Zona pellucida sperm-binding protein 3"/>
    <property type="match status" value="1"/>
</dbReference>
<dbReference type="GeneTree" id="ENSGT01030000234567"/>
<dbReference type="Pfam" id="PF00100">
    <property type="entry name" value="Zona_pellucida"/>
    <property type="match status" value="1"/>
</dbReference>
<dbReference type="InterPro" id="IPR055355">
    <property type="entry name" value="ZP-C"/>
</dbReference>
<reference evidence="17" key="1">
    <citation type="submission" date="2019-06" db="EMBL/GenBank/DDBJ databases">
        <authorList>
            <consortium name="Wellcome Sanger Institute Data Sharing"/>
        </authorList>
    </citation>
    <scope>NUCLEOTIDE SEQUENCE [LARGE SCALE GENOMIC DNA]</scope>
</reference>
<evidence type="ECO:0000256" key="1">
    <source>
        <dbReference type="ARBA" id="ARBA00004498"/>
    </source>
</evidence>
<feature type="compositionally biased region" description="Low complexity" evidence="15">
    <location>
        <begin position="60"/>
        <end position="78"/>
    </location>
</feature>
<dbReference type="PANTHER" id="PTHR11576">
    <property type="entry name" value="ZONA PELLUCIDA SPERM-BINDING PROTEIN 3"/>
    <property type="match status" value="1"/>
</dbReference>
<dbReference type="GO" id="GO:0035805">
    <property type="term" value="C:egg coat"/>
    <property type="evidence" value="ECO:0007669"/>
    <property type="project" value="UniProtKB-SubCell"/>
</dbReference>
<dbReference type="InterPro" id="IPR042235">
    <property type="entry name" value="ZP-C_dom"/>
</dbReference>
<reference evidence="17" key="3">
    <citation type="submission" date="2025-09" db="UniProtKB">
        <authorList>
            <consortium name="Ensembl"/>
        </authorList>
    </citation>
    <scope>IDENTIFICATION</scope>
</reference>
<dbReference type="GO" id="GO:0005886">
    <property type="term" value="C:plasma membrane"/>
    <property type="evidence" value="ECO:0007669"/>
    <property type="project" value="UniProtKB-SubCell"/>
</dbReference>
<evidence type="ECO:0000256" key="4">
    <source>
        <dbReference type="ARBA" id="ARBA00022475"/>
    </source>
</evidence>
<organism evidence="17 18">
    <name type="scientific">Myripristis murdjan</name>
    <name type="common">pinecone soldierfish</name>
    <dbReference type="NCBI Taxonomy" id="586833"/>
    <lineage>
        <taxon>Eukaryota</taxon>
        <taxon>Metazoa</taxon>
        <taxon>Chordata</taxon>
        <taxon>Craniata</taxon>
        <taxon>Vertebrata</taxon>
        <taxon>Euteleostomi</taxon>
        <taxon>Actinopterygii</taxon>
        <taxon>Neopterygii</taxon>
        <taxon>Teleostei</taxon>
        <taxon>Neoteleostei</taxon>
        <taxon>Acanthomorphata</taxon>
        <taxon>Holocentriformes</taxon>
        <taxon>Holocentridae</taxon>
        <taxon>Myripristis</taxon>
    </lineage>
</organism>
<evidence type="ECO:0000256" key="13">
    <source>
        <dbReference type="ARBA" id="ARBA00023180"/>
    </source>
</evidence>
<dbReference type="InterPro" id="IPR001507">
    <property type="entry name" value="ZP_dom"/>
</dbReference>
<dbReference type="AlphaFoldDB" id="A0A667ZCC7"/>
<evidence type="ECO:0000256" key="9">
    <source>
        <dbReference type="ARBA" id="ARBA00022729"/>
    </source>
</evidence>
<dbReference type="GO" id="GO:0007339">
    <property type="term" value="P:binding of sperm to zona pellucida"/>
    <property type="evidence" value="ECO:0007669"/>
    <property type="project" value="UniProtKB-UniRule"/>
</dbReference>
<evidence type="ECO:0000256" key="12">
    <source>
        <dbReference type="ARBA" id="ARBA00023157"/>
    </source>
</evidence>
<dbReference type="GO" id="GO:0035804">
    <property type="term" value="F:structural constituent of egg coat"/>
    <property type="evidence" value="ECO:0007669"/>
    <property type="project" value="UniProtKB-UniRule"/>
</dbReference>
<dbReference type="FunFam" id="2.60.40.3210:FF:000001">
    <property type="entry name" value="Zona pellucida sperm-binding protein 3"/>
    <property type="match status" value="1"/>
</dbReference>
<dbReference type="SMART" id="SM00241">
    <property type="entry name" value="ZP"/>
    <property type="match status" value="1"/>
</dbReference>